<keyword evidence="2" id="KW-1185">Reference proteome</keyword>
<dbReference type="AlphaFoldDB" id="A0A1C6UQU4"/>
<reference evidence="2" key="1">
    <citation type="submission" date="2016-06" db="EMBL/GenBank/DDBJ databases">
        <authorList>
            <person name="Varghese N."/>
            <person name="Submissions Spin"/>
        </authorList>
    </citation>
    <scope>NUCLEOTIDE SEQUENCE [LARGE SCALE GENOMIC DNA]</scope>
    <source>
        <strain evidence="2">DSM 43903</strain>
    </source>
</reference>
<dbReference type="Proteomes" id="UP000199001">
    <property type="component" value="Unassembled WGS sequence"/>
</dbReference>
<name>A0A1C6UQU4_9ACTN</name>
<organism evidence="1 2">
    <name type="scientific">Micromonospora citrea</name>
    <dbReference type="NCBI Taxonomy" id="47855"/>
    <lineage>
        <taxon>Bacteria</taxon>
        <taxon>Bacillati</taxon>
        <taxon>Actinomycetota</taxon>
        <taxon>Actinomycetes</taxon>
        <taxon>Micromonosporales</taxon>
        <taxon>Micromonosporaceae</taxon>
        <taxon>Micromonospora</taxon>
    </lineage>
</organism>
<evidence type="ECO:0000313" key="2">
    <source>
        <dbReference type="Proteomes" id="UP000199001"/>
    </source>
</evidence>
<gene>
    <name evidence="1" type="ORF">GA0070606_2600</name>
</gene>
<protein>
    <submittedName>
        <fullName evidence="1">Uncharacterized protein</fullName>
    </submittedName>
</protein>
<dbReference type="EMBL" id="FMHZ01000002">
    <property type="protein sequence ID" value="SCL56388.1"/>
    <property type="molecule type" value="Genomic_DNA"/>
</dbReference>
<evidence type="ECO:0000313" key="1">
    <source>
        <dbReference type="EMBL" id="SCL56388.1"/>
    </source>
</evidence>
<sequence>MAENKEAQVINLGMQTERRVRKPLLYPLSYGGASA</sequence>
<accession>A0A1C6UQU4</accession>
<proteinExistence type="predicted"/>